<name>A0A7C0Z8R2_UNCW3</name>
<organism evidence="1">
    <name type="scientific">candidate division WOR-3 bacterium</name>
    <dbReference type="NCBI Taxonomy" id="2052148"/>
    <lineage>
        <taxon>Bacteria</taxon>
        <taxon>Bacteria division WOR-3</taxon>
    </lineage>
</organism>
<comment type="caution">
    <text evidence="1">The sequence shown here is derived from an EMBL/GenBank/DDBJ whole genome shotgun (WGS) entry which is preliminary data.</text>
</comment>
<dbReference type="EMBL" id="DQWE01000022">
    <property type="protein sequence ID" value="HDI82250.1"/>
    <property type="molecule type" value="Genomic_DNA"/>
</dbReference>
<protein>
    <submittedName>
        <fullName evidence="1">Uncharacterized protein</fullName>
    </submittedName>
</protein>
<dbReference type="Proteomes" id="UP000885847">
    <property type="component" value="Unassembled WGS sequence"/>
</dbReference>
<proteinExistence type="predicted"/>
<dbReference type="AlphaFoldDB" id="A0A7C0Z8R2"/>
<reference evidence="1" key="1">
    <citation type="journal article" date="2020" name="mSystems">
        <title>Genome- and Community-Level Interaction Insights into Carbon Utilization and Element Cycling Functions of Hydrothermarchaeota in Hydrothermal Sediment.</title>
        <authorList>
            <person name="Zhou Z."/>
            <person name="Liu Y."/>
            <person name="Xu W."/>
            <person name="Pan J."/>
            <person name="Luo Z.H."/>
            <person name="Li M."/>
        </authorList>
    </citation>
    <scope>NUCLEOTIDE SEQUENCE [LARGE SCALE GENOMIC DNA]</scope>
    <source>
        <strain evidence="1">HyVt-102</strain>
    </source>
</reference>
<gene>
    <name evidence="1" type="ORF">ENF18_00480</name>
</gene>
<evidence type="ECO:0000313" key="1">
    <source>
        <dbReference type="EMBL" id="HDI82250.1"/>
    </source>
</evidence>
<accession>A0A7C0Z8R2</accession>
<sequence length="450" mass="52386">MILFLLGLTISGDEGLNHWWREGYGDYTENRFSINVAEKGIGVRLFSLLYMTPYAGDVRSWFWPAFEGKYRHLNFKVGCYHHTALEGLLLRMNQNNDFRIYRWMKGVYLKTDIKNLQITGFWGTPGNVNFNDFSYNIVNDTTHLLMGLDGVFKLKPVKVTGGYIRLRDKGDLSAEAFTEMYGIGMDISLSIFEIFMNYIKKDGCRPVVGGRYSGEGYFGGLGFYLPLVSFQVFYEKYDSIGFGEGIYRYNDPPTITRSEYSINRGMDERGLGLVGNLSFGDYYIELNLARIQTHDEFKVVEDHGLKIQKGDITFDYEYLYFRRFEPEVINKAEQRTYLEWDYTFILPLQSIVRFNPVKADTMRYYEYGYEMSGTIGDLSITGSYERRTKRVSYLEDRTKWRKLELRWDRGNGFIMGIMLGEEKGGLVCSGGVCRWETPFRGVRFFLSKKI</sequence>